<dbReference type="GO" id="GO:0016705">
    <property type="term" value="F:oxidoreductase activity, acting on paired donors, with incorporation or reduction of molecular oxygen"/>
    <property type="evidence" value="ECO:0007669"/>
    <property type="project" value="InterPro"/>
</dbReference>
<evidence type="ECO:0000313" key="8">
    <source>
        <dbReference type="Proteomes" id="UP000266677"/>
    </source>
</evidence>
<keyword evidence="4 5" id="KW-0408">Iron</keyword>
<dbReference type="PRINTS" id="PR00465">
    <property type="entry name" value="EP450IV"/>
</dbReference>
<dbReference type="OrthoDB" id="7376058at2"/>
<dbReference type="Gene3D" id="1.10.630.10">
    <property type="entry name" value="Cytochrome P450"/>
    <property type="match status" value="1"/>
</dbReference>
<accession>A0A3A4JVX3</accession>
<dbReference type="PANTHER" id="PTHR24305">
    <property type="entry name" value="CYTOCHROME P450"/>
    <property type="match status" value="1"/>
</dbReference>
<dbReference type="PROSITE" id="PS00086">
    <property type="entry name" value="CYTOCHROME_P450"/>
    <property type="match status" value="1"/>
</dbReference>
<keyword evidence="6" id="KW-0503">Monooxygenase</keyword>
<dbReference type="Pfam" id="PF00067">
    <property type="entry name" value="p450"/>
    <property type="match status" value="1"/>
</dbReference>
<organism evidence="7 8">
    <name type="scientific">Nocardia panacis</name>
    <dbReference type="NCBI Taxonomy" id="2340916"/>
    <lineage>
        <taxon>Bacteria</taxon>
        <taxon>Bacillati</taxon>
        <taxon>Actinomycetota</taxon>
        <taxon>Actinomycetes</taxon>
        <taxon>Mycobacteriales</taxon>
        <taxon>Nocardiaceae</taxon>
        <taxon>Nocardia</taxon>
    </lineage>
</organism>
<evidence type="ECO:0000256" key="4">
    <source>
        <dbReference type="ARBA" id="ARBA00023004"/>
    </source>
</evidence>
<dbReference type="PANTHER" id="PTHR24305:SF166">
    <property type="entry name" value="CYTOCHROME P450 12A4, MITOCHONDRIAL-RELATED"/>
    <property type="match status" value="1"/>
</dbReference>
<gene>
    <name evidence="7" type="ORF">D5S18_34245</name>
</gene>
<evidence type="ECO:0000256" key="6">
    <source>
        <dbReference type="RuleBase" id="RU000461"/>
    </source>
</evidence>
<evidence type="ECO:0000256" key="5">
    <source>
        <dbReference type="PIRSR" id="PIRSR602403-1"/>
    </source>
</evidence>
<evidence type="ECO:0000256" key="1">
    <source>
        <dbReference type="ARBA" id="ARBA00001971"/>
    </source>
</evidence>
<keyword evidence="8" id="KW-1185">Reference proteome</keyword>
<dbReference type="GO" id="GO:0020037">
    <property type="term" value="F:heme binding"/>
    <property type="evidence" value="ECO:0007669"/>
    <property type="project" value="InterPro"/>
</dbReference>
<dbReference type="Proteomes" id="UP000266677">
    <property type="component" value="Unassembled WGS sequence"/>
</dbReference>
<comment type="similarity">
    <text evidence="2 6">Belongs to the cytochrome P450 family.</text>
</comment>
<dbReference type="PRINTS" id="PR00385">
    <property type="entry name" value="P450"/>
</dbReference>
<keyword evidence="6" id="KW-0560">Oxidoreductase</keyword>
<dbReference type="EMBL" id="QZFU01000056">
    <property type="protein sequence ID" value="RJO67964.1"/>
    <property type="molecule type" value="Genomic_DNA"/>
</dbReference>
<evidence type="ECO:0000256" key="2">
    <source>
        <dbReference type="ARBA" id="ARBA00010617"/>
    </source>
</evidence>
<keyword evidence="5 6" id="KW-0349">Heme</keyword>
<comment type="caution">
    <text evidence="7">The sequence shown here is derived from an EMBL/GenBank/DDBJ whole genome shotgun (WGS) entry which is preliminary data.</text>
</comment>
<keyword evidence="3 5" id="KW-0479">Metal-binding</keyword>
<dbReference type="InterPro" id="IPR001128">
    <property type="entry name" value="Cyt_P450"/>
</dbReference>
<dbReference type="RefSeq" id="WP_120045324.1">
    <property type="nucleotide sequence ID" value="NZ_QZFU01000056.1"/>
</dbReference>
<dbReference type="GO" id="GO:0005506">
    <property type="term" value="F:iron ion binding"/>
    <property type="evidence" value="ECO:0007669"/>
    <property type="project" value="InterPro"/>
</dbReference>
<protein>
    <submittedName>
        <fullName evidence="7">Cytochrome P450</fullName>
    </submittedName>
</protein>
<dbReference type="InterPro" id="IPR017972">
    <property type="entry name" value="Cyt_P450_CS"/>
</dbReference>
<sequence length="462" mass="51285">MDSRSPIAIDELPHAPGRLPLLGDLTSVDRKRPTQHELHLAQNAHLGPIFQRKIFQSRLVVVSGAHLAAQCTDETHWARALVGPGVSLRRVVPHGLFTARSSDPLWGQARRVLGPGFNQAAMRAYHHAMQSVADDLITEWTTQAGSIDAHSAMTRATLEVIGRAGFSRDLGLFSDGPQTRESQRFAEALAATLRWASEATNDLPIIGGIRNILRENTLRRDMRILHEYVDTIIAERQAQPTDDSDLLNLMLTTSDPDTGTRLPADNIRDQVLTFLVAGHETTAALLEVALHYIAGDHRLQDELREEALARDTTDYDAIAGLRLLRQTINESLRLWPPVPGFFRLARTNQNLGGYHIPSGRAVFVLALAAHRDTEAWGPKAAEFDPHRFDPPRLREYPDRFLQPWGTGPRACIGRAFATHEATLLLARILTAFALDGPDTPPAMLERGSLRPEPFHLTITPHR</sequence>
<reference evidence="7 8" key="1">
    <citation type="submission" date="2018-09" db="EMBL/GenBank/DDBJ databases">
        <title>YIM PH21274 draft genome.</title>
        <authorList>
            <person name="Miao C."/>
        </authorList>
    </citation>
    <scope>NUCLEOTIDE SEQUENCE [LARGE SCALE GENOMIC DNA]</scope>
    <source>
        <strain evidence="7 8">YIM PH 21724</strain>
    </source>
</reference>
<dbReference type="GO" id="GO:0004497">
    <property type="term" value="F:monooxygenase activity"/>
    <property type="evidence" value="ECO:0007669"/>
    <property type="project" value="UniProtKB-KW"/>
</dbReference>
<dbReference type="InterPro" id="IPR002403">
    <property type="entry name" value="Cyt_P450_E_grp-IV"/>
</dbReference>
<dbReference type="SUPFAM" id="SSF48264">
    <property type="entry name" value="Cytochrome P450"/>
    <property type="match status" value="1"/>
</dbReference>
<dbReference type="InterPro" id="IPR050121">
    <property type="entry name" value="Cytochrome_P450_monoxygenase"/>
</dbReference>
<name>A0A3A4JVX3_9NOCA</name>
<dbReference type="InterPro" id="IPR036396">
    <property type="entry name" value="Cyt_P450_sf"/>
</dbReference>
<dbReference type="AlphaFoldDB" id="A0A3A4JVX3"/>
<comment type="cofactor">
    <cofactor evidence="1 5">
        <name>heme</name>
        <dbReference type="ChEBI" id="CHEBI:30413"/>
    </cofactor>
</comment>
<evidence type="ECO:0000313" key="7">
    <source>
        <dbReference type="EMBL" id="RJO67964.1"/>
    </source>
</evidence>
<proteinExistence type="inferred from homology"/>
<evidence type="ECO:0000256" key="3">
    <source>
        <dbReference type="ARBA" id="ARBA00022723"/>
    </source>
</evidence>
<feature type="binding site" description="axial binding residue" evidence="5">
    <location>
        <position position="411"/>
    </location>
    <ligand>
        <name>heme</name>
        <dbReference type="ChEBI" id="CHEBI:30413"/>
    </ligand>
    <ligandPart>
        <name>Fe</name>
        <dbReference type="ChEBI" id="CHEBI:18248"/>
    </ligandPart>
</feature>